<dbReference type="AlphaFoldDB" id="A0A7W6CW85"/>
<sequence>MSHQCIFTADDGGGKIRGCPRFLGMIFGKPSVRLADTANGRWASIELGKVDRRGNATFRWR</sequence>
<evidence type="ECO:0000313" key="2">
    <source>
        <dbReference type="Proteomes" id="UP000582090"/>
    </source>
</evidence>
<dbReference type="EMBL" id="JACIDW010000002">
    <property type="protein sequence ID" value="MBB3963531.1"/>
    <property type="molecule type" value="Genomic_DNA"/>
</dbReference>
<accession>A0A7W6CW85</accession>
<proteinExistence type="predicted"/>
<comment type="caution">
    <text evidence="1">The sequence shown here is derived from an EMBL/GenBank/DDBJ whole genome shotgun (WGS) entry which is preliminary data.</text>
</comment>
<keyword evidence="2" id="KW-1185">Reference proteome</keyword>
<reference evidence="1 2" key="1">
    <citation type="submission" date="2020-08" db="EMBL/GenBank/DDBJ databases">
        <title>Genomic Encyclopedia of Type Strains, Phase IV (KMG-IV): sequencing the most valuable type-strain genomes for metagenomic binning, comparative biology and taxonomic classification.</title>
        <authorList>
            <person name="Goeker M."/>
        </authorList>
    </citation>
    <scope>NUCLEOTIDE SEQUENCE [LARGE SCALE GENOMIC DNA]</scope>
    <source>
        <strain evidence="1 2">DSM 26575</strain>
    </source>
</reference>
<organism evidence="1 2">
    <name type="scientific">Rhizobium metallidurans</name>
    <dbReference type="NCBI Taxonomy" id="1265931"/>
    <lineage>
        <taxon>Bacteria</taxon>
        <taxon>Pseudomonadati</taxon>
        <taxon>Pseudomonadota</taxon>
        <taxon>Alphaproteobacteria</taxon>
        <taxon>Hyphomicrobiales</taxon>
        <taxon>Rhizobiaceae</taxon>
        <taxon>Rhizobium/Agrobacterium group</taxon>
        <taxon>Rhizobium</taxon>
    </lineage>
</organism>
<dbReference type="Proteomes" id="UP000582090">
    <property type="component" value="Unassembled WGS sequence"/>
</dbReference>
<gene>
    <name evidence="1" type="ORF">GGQ67_001156</name>
</gene>
<evidence type="ECO:0000313" key="1">
    <source>
        <dbReference type="EMBL" id="MBB3963531.1"/>
    </source>
</evidence>
<protein>
    <submittedName>
        <fullName evidence="1">Uncharacterized protein</fullName>
    </submittedName>
</protein>
<name>A0A7W6CW85_9HYPH</name>